<dbReference type="OrthoDB" id="10072300at2759"/>
<name>A0A6J8BFD3_MYTCO</name>
<reference evidence="1 2" key="1">
    <citation type="submission" date="2020-06" db="EMBL/GenBank/DDBJ databases">
        <authorList>
            <person name="Li R."/>
            <person name="Bekaert M."/>
        </authorList>
    </citation>
    <scope>NUCLEOTIDE SEQUENCE [LARGE SCALE GENOMIC DNA]</scope>
    <source>
        <strain evidence="2">wild</strain>
    </source>
</reference>
<accession>A0A6J8BFD3</accession>
<evidence type="ECO:0000313" key="2">
    <source>
        <dbReference type="Proteomes" id="UP000507470"/>
    </source>
</evidence>
<sequence length="323" mass="36746">MASNVFGLFIWIHDDPIQGNVLNLSNITIPRKTNAVGDLVKNEINTYFIVIKSNGENSEIRWHGDNRGSGWLRDKRNSKWLVDNRESRWLVDNRESRWHGDYHCHVAQFQHFQLKTQFAEFHNPQGTVLAQLSQQADFNPGTVSRRFTWSFISDTSGQQTIIFSSTSSFSKFFTVSGVNTSVGSGSAFILRIKGSLFCIKKTLGQKRKKNVAAEESSILQTKYPKTALPQAPYVLTAEEKKEADRRLSDIKVPVNFGIIPATLFQKIVGGTKCHTWLQRTSLVNFLLVLEEAYGTSFDMTLIDSFEQRWHEALCMVERDFPAS</sequence>
<keyword evidence="2" id="KW-1185">Reference proteome</keyword>
<dbReference type="AlphaFoldDB" id="A0A6J8BFD3"/>
<dbReference type="EMBL" id="CACVKT020003220">
    <property type="protein sequence ID" value="CAC5382472.1"/>
    <property type="molecule type" value="Genomic_DNA"/>
</dbReference>
<protein>
    <submittedName>
        <fullName evidence="1">Uncharacterized protein</fullName>
    </submittedName>
</protein>
<dbReference type="Proteomes" id="UP000507470">
    <property type="component" value="Unassembled WGS sequence"/>
</dbReference>
<proteinExistence type="predicted"/>
<gene>
    <name evidence="1" type="ORF">MCOR_18294</name>
</gene>
<evidence type="ECO:0000313" key="1">
    <source>
        <dbReference type="EMBL" id="CAC5382472.1"/>
    </source>
</evidence>
<organism evidence="1 2">
    <name type="scientific">Mytilus coruscus</name>
    <name type="common">Sea mussel</name>
    <dbReference type="NCBI Taxonomy" id="42192"/>
    <lineage>
        <taxon>Eukaryota</taxon>
        <taxon>Metazoa</taxon>
        <taxon>Spiralia</taxon>
        <taxon>Lophotrochozoa</taxon>
        <taxon>Mollusca</taxon>
        <taxon>Bivalvia</taxon>
        <taxon>Autobranchia</taxon>
        <taxon>Pteriomorphia</taxon>
        <taxon>Mytilida</taxon>
        <taxon>Mytiloidea</taxon>
        <taxon>Mytilidae</taxon>
        <taxon>Mytilinae</taxon>
        <taxon>Mytilus</taxon>
    </lineage>
</organism>